<sequence>MDILSWDGALSSSEFSIAAHDFIEKWKKFNPTYPPWSWVTCKKQSCVASHEVEKYLSLENISLLSLREEDHGDESQIGEEEISCSKEEEPIDSATLVESFDREVHYYDFHIVYSASYRVPVLYFRAFFSDGQPLVLDEIEKDLPACSAKALLESKWTFITQEVILSYLCISDWNGYACLLCI</sequence>
<organism evidence="1 2">
    <name type="scientific">Pistacia atlantica</name>
    <dbReference type="NCBI Taxonomy" id="434234"/>
    <lineage>
        <taxon>Eukaryota</taxon>
        <taxon>Viridiplantae</taxon>
        <taxon>Streptophyta</taxon>
        <taxon>Embryophyta</taxon>
        <taxon>Tracheophyta</taxon>
        <taxon>Spermatophyta</taxon>
        <taxon>Magnoliopsida</taxon>
        <taxon>eudicotyledons</taxon>
        <taxon>Gunneridae</taxon>
        <taxon>Pentapetalae</taxon>
        <taxon>rosids</taxon>
        <taxon>malvids</taxon>
        <taxon>Sapindales</taxon>
        <taxon>Anacardiaceae</taxon>
        <taxon>Pistacia</taxon>
    </lineage>
</organism>
<name>A0ACC1C411_9ROSI</name>
<accession>A0ACC1C411</accession>
<keyword evidence="2" id="KW-1185">Reference proteome</keyword>
<evidence type="ECO:0000313" key="2">
    <source>
        <dbReference type="Proteomes" id="UP001164250"/>
    </source>
</evidence>
<protein>
    <submittedName>
        <fullName evidence="1">Uncharacterized protein</fullName>
    </submittedName>
</protein>
<dbReference type="Proteomes" id="UP001164250">
    <property type="component" value="Chromosome 1"/>
</dbReference>
<gene>
    <name evidence="1" type="ORF">Patl1_03171</name>
</gene>
<reference evidence="2" key="1">
    <citation type="journal article" date="2023" name="G3 (Bethesda)">
        <title>Genome assembly and association tests identify interacting loci associated with vigor, precocity, and sex in interspecific pistachio rootstocks.</title>
        <authorList>
            <person name="Palmer W."/>
            <person name="Jacygrad E."/>
            <person name="Sagayaradj S."/>
            <person name="Cavanaugh K."/>
            <person name="Han R."/>
            <person name="Bertier L."/>
            <person name="Beede B."/>
            <person name="Kafkas S."/>
            <person name="Golino D."/>
            <person name="Preece J."/>
            <person name="Michelmore R."/>
        </authorList>
    </citation>
    <scope>NUCLEOTIDE SEQUENCE [LARGE SCALE GENOMIC DNA]</scope>
</reference>
<dbReference type="EMBL" id="CM047897">
    <property type="protein sequence ID" value="KAJ0110362.1"/>
    <property type="molecule type" value="Genomic_DNA"/>
</dbReference>
<proteinExistence type="predicted"/>
<evidence type="ECO:0000313" key="1">
    <source>
        <dbReference type="EMBL" id="KAJ0110362.1"/>
    </source>
</evidence>
<comment type="caution">
    <text evidence="1">The sequence shown here is derived from an EMBL/GenBank/DDBJ whole genome shotgun (WGS) entry which is preliminary data.</text>
</comment>